<protein>
    <recommendedName>
        <fullName evidence="4">YhcN/YlaJ family sporulation lipoprotein</fullName>
    </recommendedName>
</protein>
<dbReference type="Proteomes" id="UP001248709">
    <property type="component" value="Unassembled WGS sequence"/>
</dbReference>
<evidence type="ECO:0008006" key="4">
    <source>
        <dbReference type="Google" id="ProtNLM"/>
    </source>
</evidence>
<evidence type="ECO:0000313" key="2">
    <source>
        <dbReference type="EMBL" id="MDT3428344.1"/>
    </source>
</evidence>
<dbReference type="EMBL" id="JAUSUY010000020">
    <property type="protein sequence ID" value="MDT3428344.1"/>
    <property type="molecule type" value="Genomic_DNA"/>
</dbReference>
<comment type="caution">
    <text evidence="2">The sequence shown here is derived from an EMBL/GenBank/DDBJ whole genome shotgun (WGS) entry which is preliminary data.</text>
</comment>
<name>A0ABU3HC04_9BACL</name>
<organism evidence="2 3">
    <name type="scientific">Paenibacillus forsythiae</name>
    <dbReference type="NCBI Taxonomy" id="365616"/>
    <lineage>
        <taxon>Bacteria</taxon>
        <taxon>Bacillati</taxon>
        <taxon>Bacillota</taxon>
        <taxon>Bacilli</taxon>
        <taxon>Bacillales</taxon>
        <taxon>Paenibacillaceae</taxon>
        <taxon>Paenibacillus</taxon>
    </lineage>
</organism>
<proteinExistence type="predicted"/>
<reference evidence="2 3" key="1">
    <citation type="submission" date="2023-07" db="EMBL/GenBank/DDBJ databases">
        <title>Genomic Encyclopedia of Type Strains, Phase IV (KMG-IV): sequencing the most valuable type-strain genomes for metagenomic binning, comparative biology and taxonomic classification.</title>
        <authorList>
            <person name="Goeker M."/>
        </authorList>
    </citation>
    <scope>NUCLEOTIDE SEQUENCE [LARGE SCALE GENOMIC DNA]</scope>
    <source>
        <strain evidence="2 3">T98</strain>
    </source>
</reference>
<sequence>MLRSRIGMSVSAALLVGMVGIAGCAGNQNAAGNYGVRSVQDGRVNDGVRGVNDGRLNVNSAREGHTIDRLDMNQQLADRVAALKEVRTANVLTAGRSAYAAVTLENNVTGGVRADRGGVPGTNMTPGSMGYGTGNGTGYGTGVGTPYQARGTGITGTPADNGYGINGGALSPGTGMTGIAPDNGRNLTGTGTMTGAPGRGGMFGNGGVTTGTGAANAEDMLSKEVKTKIADMIKKDAPGIDRVYVSANPDFVQRVNSYADQARSGQPLQGFVNEFRVMAERMFPARIGDNMNR</sequence>
<gene>
    <name evidence="2" type="ORF">J2Z22_003936</name>
</gene>
<keyword evidence="3" id="KW-1185">Reference proteome</keyword>
<dbReference type="Pfam" id="PF09580">
    <property type="entry name" value="Spore_YhcN_YlaJ"/>
    <property type="match status" value="1"/>
</dbReference>
<evidence type="ECO:0000313" key="3">
    <source>
        <dbReference type="Proteomes" id="UP001248709"/>
    </source>
</evidence>
<accession>A0ABU3HC04</accession>
<feature type="signal peptide" evidence="1">
    <location>
        <begin position="1"/>
        <end position="30"/>
    </location>
</feature>
<dbReference type="PROSITE" id="PS51257">
    <property type="entry name" value="PROKAR_LIPOPROTEIN"/>
    <property type="match status" value="1"/>
</dbReference>
<evidence type="ECO:0000256" key="1">
    <source>
        <dbReference type="SAM" id="SignalP"/>
    </source>
</evidence>
<feature type="chain" id="PRO_5047101234" description="YhcN/YlaJ family sporulation lipoprotein" evidence="1">
    <location>
        <begin position="31"/>
        <end position="293"/>
    </location>
</feature>
<keyword evidence="1" id="KW-0732">Signal</keyword>
<dbReference type="RefSeq" id="WP_025701620.1">
    <property type="nucleotide sequence ID" value="NZ_JAUSUY010000020.1"/>
</dbReference>
<dbReference type="InterPro" id="IPR019076">
    <property type="entry name" value="Spore_lipoprot_YhcN/YlaJ-like"/>
</dbReference>